<keyword evidence="4" id="KW-1185">Reference proteome</keyword>
<dbReference type="SMART" id="SM00302">
    <property type="entry name" value="GED"/>
    <property type="match status" value="1"/>
</dbReference>
<dbReference type="GO" id="GO:0005874">
    <property type="term" value="C:microtubule"/>
    <property type="evidence" value="ECO:0007669"/>
    <property type="project" value="TreeGrafter"/>
</dbReference>
<dbReference type="PRINTS" id="PR00195">
    <property type="entry name" value="DYNAMIN"/>
</dbReference>
<evidence type="ECO:0008006" key="5">
    <source>
        <dbReference type="Google" id="ProtNLM"/>
    </source>
</evidence>
<evidence type="ECO:0000313" key="3">
    <source>
        <dbReference type="EMBL" id="KAK6296036.1"/>
    </source>
</evidence>
<evidence type="ECO:0000259" key="2">
    <source>
        <dbReference type="PROSITE" id="PS51718"/>
    </source>
</evidence>
<dbReference type="GO" id="GO:0005737">
    <property type="term" value="C:cytoplasm"/>
    <property type="evidence" value="ECO:0007669"/>
    <property type="project" value="TreeGrafter"/>
</dbReference>
<protein>
    <recommendedName>
        <fullName evidence="5">GED domain-containing protein</fullName>
    </recommendedName>
</protein>
<dbReference type="SUPFAM" id="SSF52540">
    <property type="entry name" value="P-loop containing nucleoside triphosphate hydrolases"/>
    <property type="match status" value="1"/>
</dbReference>
<feature type="domain" description="GED" evidence="1">
    <location>
        <begin position="346"/>
        <end position="431"/>
    </location>
</feature>
<organism evidence="3 4">
    <name type="scientific">Coregonus suidteri</name>
    <dbReference type="NCBI Taxonomy" id="861788"/>
    <lineage>
        <taxon>Eukaryota</taxon>
        <taxon>Metazoa</taxon>
        <taxon>Chordata</taxon>
        <taxon>Craniata</taxon>
        <taxon>Vertebrata</taxon>
        <taxon>Euteleostomi</taxon>
        <taxon>Actinopterygii</taxon>
        <taxon>Neopterygii</taxon>
        <taxon>Teleostei</taxon>
        <taxon>Protacanthopterygii</taxon>
        <taxon>Salmoniformes</taxon>
        <taxon>Salmonidae</taxon>
        <taxon>Coregoninae</taxon>
        <taxon>Coregonus</taxon>
    </lineage>
</organism>
<feature type="non-terminal residue" evidence="3">
    <location>
        <position position="1"/>
    </location>
</feature>
<dbReference type="InterPro" id="IPR020850">
    <property type="entry name" value="GED_dom"/>
</dbReference>
<dbReference type="AlphaFoldDB" id="A0AAN8L098"/>
<sequence>FFPPLYVLCLQAILTKPDLVDKGAEPDILKIVNGQVVHLNKGYIIVKCRGQSDINQKISLADATRLEMEFFKNHHYFSPLLEQNKVTTQCLATKLTQDLVDHIKTSLPYLTDQIREHLETVKTELKKYSTGPPLERKKMGPYLTERLMDFIDKIHELCRVGNSSEKNLHTFLRPVFQKWDSYLSNTKGLFLNEVATMIKNYDKEHRGRELITFSDYCVYEHAVQKHILGLQEPALDVLKAIRGMVQAEFRDVCEACFKSYPQLRCLAVTKIDEIQSKQEAKVEKRIKEYINMERLVYTQDSIFVKGLKDHKDQFKEAFEEEHFYDPEETEENDITAVFNCAAFDTRKLTPDKLGVYYEIVYQRLADYVPMLILQFMLKESAKMLRIQIMDLRDGADVVKLLSEDSTAGRRRADLHQRLDRLKKAQEKLSDF</sequence>
<dbReference type="FunFam" id="1.20.120.1240:FF:000007">
    <property type="entry name" value="Interferon-induced GTP-binding protein Mx1"/>
    <property type="match status" value="1"/>
</dbReference>
<reference evidence="3 4" key="1">
    <citation type="submission" date="2021-04" db="EMBL/GenBank/DDBJ databases">
        <authorList>
            <person name="De Guttry C."/>
            <person name="Zahm M."/>
            <person name="Klopp C."/>
            <person name="Cabau C."/>
            <person name="Louis A."/>
            <person name="Berthelot C."/>
            <person name="Parey E."/>
            <person name="Roest Crollius H."/>
            <person name="Montfort J."/>
            <person name="Robinson-Rechavi M."/>
            <person name="Bucao C."/>
            <person name="Bouchez O."/>
            <person name="Gislard M."/>
            <person name="Lluch J."/>
            <person name="Milhes M."/>
            <person name="Lampietro C."/>
            <person name="Lopez Roques C."/>
            <person name="Donnadieu C."/>
            <person name="Braasch I."/>
            <person name="Desvignes T."/>
            <person name="Postlethwait J."/>
            <person name="Bobe J."/>
            <person name="Wedekind C."/>
            <person name="Guiguen Y."/>
        </authorList>
    </citation>
    <scope>NUCLEOTIDE SEQUENCE [LARGE SCALE GENOMIC DNA]</scope>
    <source>
        <strain evidence="3">Cs_M1</strain>
        <tissue evidence="3">Blood</tissue>
    </source>
</reference>
<dbReference type="InterPro" id="IPR000375">
    <property type="entry name" value="Dynamin_stalk"/>
</dbReference>
<dbReference type="InterPro" id="IPR030381">
    <property type="entry name" value="G_DYNAMIN_dom"/>
</dbReference>
<dbReference type="PROSITE" id="PS51718">
    <property type="entry name" value="G_DYNAMIN_2"/>
    <property type="match status" value="1"/>
</dbReference>
<dbReference type="Gene3D" id="1.20.120.1240">
    <property type="entry name" value="Dynamin, middle domain"/>
    <property type="match status" value="1"/>
</dbReference>
<evidence type="ECO:0000259" key="1">
    <source>
        <dbReference type="PROSITE" id="PS51388"/>
    </source>
</evidence>
<dbReference type="Proteomes" id="UP001356427">
    <property type="component" value="Unassembled WGS sequence"/>
</dbReference>
<dbReference type="GO" id="GO:0005634">
    <property type="term" value="C:nucleus"/>
    <property type="evidence" value="ECO:0007669"/>
    <property type="project" value="TreeGrafter"/>
</dbReference>
<dbReference type="GO" id="GO:0016185">
    <property type="term" value="P:synaptic vesicle budding from presynaptic endocytic zone membrane"/>
    <property type="evidence" value="ECO:0007669"/>
    <property type="project" value="TreeGrafter"/>
</dbReference>
<dbReference type="EMBL" id="JAGTTL010000033">
    <property type="protein sequence ID" value="KAK6296036.1"/>
    <property type="molecule type" value="Genomic_DNA"/>
</dbReference>
<name>A0AAN8L098_9TELE</name>
<dbReference type="InterPro" id="IPR003130">
    <property type="entry name" value="GED"/>
</dbReference>
<gene>
    <name evidence="3" type="ORF">J4Q44_G00337490</name>
</gene>
<dbReference type="GO" id="GO:0051607">
    <property type="term" value="P:defense response to virus"/>
    <property type="evidence" value="ECO:0007669"/>
    <property type="project" value="TreeGrafter"/>
</dbReference>
<dbReference type="GO" id="GO:0031623">
    <property type="term" value="P:receptor internalization"/>
    <property type="evidence" value="ECO:0007669"/>
    <property type="project" value="TreeGrafter"/>
</dbReference>
<dbReference type="GO" id="GO:0098793">
    <property type="term" value="C:presynapse"/>
    <property type="evidence" value="ECO:0007669"/>
    <property type="project" value="GOC"/>
</dbReference>
<dbReference type="InterPro" id="IPR027417">
    <property type="entry name" value="P-loop_NTPase"/>
</dbReference>
<dbReference type="Pfam" id="PF01031">
    <property type="entry name" value="Dynamin_M"/>
    <property type="match status" value="1"/>
</dbReference>
<evidence type="ECO:0000313" key="4">
    <source>
        <dbReference type="Proteomes" id="UP001356427"/>
    </source>
</evidence>
<dbReference type="PANTHER" id="PTHR11566:SF225">
    <property type="entry name" value="INTERFERON-INDUCED GTP-BINDING PROTEIN MX-RELATED"/>
    <property type="match status" value="1"/>
</dbReference>
<dbReference type="GO" id="GO:0008017">
    <property type="term" value="F:microtubule binding"/>
    <property type="evidence" value="ECO:0007669"/>
    <property type="project" value="TreeGrafter"/>
</dbReference>
<feature type="domain" description="Dynamin-type G" evidence="2">
    <location>
        <begin position="1"/>
        <end position="108"/>
    </location>
</feature>
<dbReference type="GO" id="GO:0005886">
    <property type="term" value="C:plasma membrane"/>
    <property type="evidence" value="ECO:0007669"/>
    <property type="project" value="TreeGrafter"/>
</dbReference>
<dbReference type="PANTHER" id="PTHR11566">
    <property type="entry name" value="DYNAMIN"/>
    <property type="match status" value="1"/>
</dbReference>
<comment type="caution">
    <text evidence="3">The sequence shown here is derived from an EMBL/GenBank/DDBJ whole genome shotgun (WGS) entry which is preliminary data.</text>
</comment>
<dbReference type="PROSITE" id="PS51388">
    <property type="entry name" value="GED"/>
    <property type="match status" value="1"/>
</dbReference>
<dbReference type="GO" id="GO:0003924">
    <property type="term" value="F:GTPase activity"/>
    <property type="evidence" value="ECO:0007669"/>
    <property type="project" value="InterPro"/>
</dbReference>
<dbReference type="InterPro" id="IPR022812">
    <property type="entry name" value="Dynamin"/>
</dbReference>
<dbReference type="GO" id="GO:0005525">
    <property type="term" value="F:GTP binding"/>
    <property type="evidence" value="ECO:0007669"/>
    <property type="project" value="InterPro"/>
</dbReference>
<dbReference type="Gene3D" id="3.40.50.300">
    <property type="entry name" value="P-loop containing nucleotide triphosphate hydrolases"/>
    <property type="match status" value="1"/>
</dbReference>
<accession>A0AAN8L098</accession>
<dbReference type="Pfam" id="PF02212">
    <property type="entry name" value="GED"/>
    <property type="match status" value="1"/>
</dbReference>
<proteinExistence type="predicted"/>